<evidence type="ECO:0000313" key="1">
    <source>
        <dbReference type="Proteomes" id="UP000095283"/>
    </source>
</evidence>
<accession>A0A1I7WCQ8</accession>
<dbReference type="AlphaFoldDB" id="A0A1I7WCQ8"/>
<organism evidence="1 2">
    <name type="scientific">Heterorhabditis bacteriophora</name>
    <name type="common">Entomopathogenic nematode worm</name>
    <dbReference type="NCBI Taxonomy" id="37862"/>
    <lineage>
        <taxon>Eukaryota</taxon>
        <taxon>Metazoa</taxon>
        <taxon>Ecdysozoa</taxon>
        <taxon>Nematoda</taxon>
        <taxon>Chromadorea</taxon>
        <taxon>Rhabditida</taxon>
        <taxon>Rhabditina</taxon>
        <taxon>Rhabditomorpha</taxon>
        <taxon>Strongyloidea</taxon>
        <taxon>Heterorhabditidae</taxon>
        <taxon>Heterorhabditis</taxon>
    </lineage>
</organism>
<evidence type="ECO:0000313" key="2">
    <source>
        <dbReference type="WBParaSite" id="Hba_02524"/>
    </source>
</evidence>
<dbReference type="Proteomes" id="UP000095283">
    <property type="component" value="Unplaced"/>
</dbReference>
<protein>
    <submittedName>
        <fullName evidence="2">Secreted protein</fullName>
    </submittedName>
</protein>
<name>A0A1I7WCQ8_HETBA</name>
<proteinExistence type="predicted"/>
<sequence>MVLLQLCSTVHSAGIIQCACEYLYYLWTCFFLDSKKCANLIRIITYSVEVACNSYGTVVNKFVHINGCHVYNCVFLETV</sequence>
<reference evidence="2" key="1">
    <citation type="submission" date="2016-11" db="UniProtKB">
        <authorList>
            <consortium name="WormBaseParasite"/>
        </authorList>
    </citation>
    <scope>IDENTIFICATION</scope>
</reference>
<keyword evidence="1" id="KW-1185">Reference proteome</keyword>
<dbReference type="WBParaSite" id="Hba_02524">
    <property type="protein sequence ID" value="Hba_02524"/>
    <property type="gene ID" value="Hba_02524"/>
</dbReference>